<proteinExistence type="predicted"/>
<gene>
    <name evidence="6" type="ORF">EXY23_09960</name>
</gene>
<comment type="caution">
    <text evidence="6">The sequence shown here is derived from an EMBL/GenBank/DDBJ whole genome shotgun (WGS) entry which is preliminary data.</text>
</comment>
<evidence type="ECO:0000256" key="2">
    <source>
        <dbReference type="ARBA" id="ARBA00022649"/>
    </source>
</evidence>
<dbReference type="EMBL" id="SKBM01000007">
    <property type="protein sequence ID" value="TCZ63696.1"/>
    <property type="molecule type" value="Genomic_DNA"/>
</dbReference>
<dbReference type="AlphaFoldDB" id="A0A4R4DST5"/>
<evidence type="ECO:0000256" key="4">
    <source>
        <dbReference type="ARBA" id="ARBA00022741"/>
    </source>
</evidence>
<accession>A0A4R4DST5</accession>
<evidence type="ECO:0000256" key="3">
    <source>
        <dbReference type="ARBA" id="ARBA00022722"/>
    </source>
</evidence>
<dbReference type="GO" id="GO:0016787">
    <property type="term" value="F:hydrolase activity"/>
    <property type="evidence" value="ECO:0007669"/>
    <property type="project" value="UniProtKB-KW"/>
</dbReference>
<dbReference type="PANTHER" id="PTHR34139">
    <property type="entry name" value="UPF0331 PROTEIN MJ0127"/>
    <property type="match status" value="1"/>
</dbReference>
<reference evidence="6 7" key="1">
    <citation type="submission" date="2019-03" db="EMBL/GenBank/DDBJ databases">
        <title>Paracraurococcus aquatilis NE82 genome sequence.</title>
        <authorList>
            <person name="Zhao Y."/>
            <person name="Du Z."/>
        </authorList>
    </citation>
    <scope>NUCLEOTIDE SEQUENCE [LARGE SCALE GENOMIC DNA]</scope>
    <source>
        <strain evidence="6 7">NE82</strain>
    </source>
</reference>
<organism evidence="6 7">
    <name type="scientific">Roseicella aquatilis</name>
    <dbReference type="NCBI Taxonomy" id="2527868"/>
    <lineage>
        <taxon>Bacteria</taxon>
        <taxon>Pseudomonadati</taxon>
        <taxon>Pseudomonadota</taxon>
        <taxon>Alphaproteobacteria</taxon>
        <taxon>Acetobacterales</taxon>
        <taxon>Roseomonadaceae</taxon>
        <taxon>Roseicella</taxon>
    </lineage>
</organism>
<evidence type="ECO:0000313" key="7">
    <source>
        <dbReference type="Proteomes" id="UP000295023"/>
    </source>
</evidence>
<dbReference type="RefSeq" id="WP_132287830.1">
    <property type="nucleotide sequence ID" value="NZ_SKBM01000007.1"/>
</dbReference>
<dbReference type="GO" id="GO:0000166">
    <property type="term" value="F:nucleotide binding"/>
    <property type="evidence" value="ECO:0007669"/>
    <property type="project" value="UniProtKB-KW"/>
</dbReference>
<keyword evidence="7" id="KW-1185">Reference proteome</keyword>
<dbReference type="OrthoDB" id="4829434at2"/>
<evidence type="ECO:0000313" key="6">
    <source>
        <dbReference type="EMBL" id="TCZ63696.1"/>
    </source>
</evidence>
<name>A0A4R4DST5_9PROT</name>
<evidence type="ECO:0000256" key="1">
    <source>
        <dbReference type="ARBA" id="ARBA00022553"/>
    </source>
</evidence>
<sequence>MDFPGFTADIRTYHATIRCLEIVPEASRRLAPEIRARQAHLPWKQVAAAGNMDRHEYHLIETGMIWQAVQEALPPLLAAVEAELARDA</sequence>
<dbReference type="InterPro" id="IPR051813">
    <property type="entry name" value="HepT_RNase_toxin"/>
</dbReference>
<dbReference type="PANTHER" id="PTHR34139:SF1">
    <property type="entry name" value="RNASE MJ1380-RELATED"/>
    <property type="match status" value="1"/>
</dbReference>
<protein>
    <submittedName>
        <fullName evidence="6">DUF86 domain-containing protein</fullName>
    </submittedName>
</protein>
<keyword evidence="5" id="KW-0378">Hydrolase</keyword>
<keyword evidence="1" id="KW-0597">Phosphoprotein</keyword>
<keyword evidence="4" id="KW-0547">Nucleotide-binding</keyword>
<evidence type="ECO:0000256" key="5">
    <source>
        <dbReference type="ARBA" id="ARBA00022801"/>
    </source>
</evidence>
<dbReference type="Pfam" id="PF01934">
    <property type="entry name" value="HepT-like"/>
    <property type="match status" value="1"/>
</dbReference>
<keyword evidence="3" id="KW-0540">Nuclease</keyword>
<dbReference type="InterPro" id="IPR008201">
    <property type="entry name" value="HepT-like"/>
</dbReference>
<dbReference type="Proteomes" id="UP000295023">
    <property type="component" value="Unassembled WGS sequence"/>
</dbReference>
<dbReference type="GO" id="GO:0004540">
    <property type="term" value="F:RNA nuclease activity"/>
    <property type="evidence" value="ECO:0007669"/>
    <property type="project" value="InterPro"/>
</dbReference>
<dbReference type="GO" id="GO:0110001">
    <property type="term" value="C:toxin-antitoxin complex"/>
    <property type="evidence" value="ECO:0007669"/>
    <property type="project" value="InterPro"/>
</dbReference>
<keyword evidence="2" id="KW-1277">Toxin-antitoxin system</keyword>